<reference evidence="3" key="1">
    <citation type="submission" date="2021-07" db="EMBL/GenBank/DDBJ databases">
        <title>Elsinoe batatas strain:CRI-CJ2 Genome sequencing and assembly.</title>
        <authorList>
            <person name="Huang L."/>
        </authorList>
    </citation>
    <scope>NUCLEOTIDE SEQUENCE</scope>
    <source>
        <strain evidence="3">CRI-CJ2</strain>
    </source>
</reference>
<evidence type="ECO:0000256" key="1">
    <source>
        <dbReference type="SAM" id="MobiDB-lite"/>
    </source>
</evidence>
<keyword evidence="4" id="KW-1185">Reference proteome</keyword>
<keyword evidence="2" id="KW-0812">Transmembrane</keyword>
<feature type="compositionally biased region" description="Polar residues" evidence="1">
    <location>
        <begin position="191"/>
        <end position="203"/>
    </location>
</feature>
<evidence type="ECO:0000313" key="3">
    <source>
        <dbReference type="EMBL" id="KAG8625150.1"/>
    </source>
</evidence>
<keyword evidence="2" id="KW-1133">Transmembrane helix</keyword>
<comment type="caution">
    <text evidence="3">The sequence shown here is derived from an EMBL/GenBank/DDBJ whole genome shotgun (WGS) entry which is preliminary data.</text>
</comment>
<dbReference type="AlphaFoldDB" id="A0A8K0L0C9"/>
<evidence type="ECO:0000256" key="2">
    <source>
        <dbReference type="SAM" id="Phobius"/>
    </source>
</evidence>
<name>A0A8K0L0C9_9PEZI</name>
<feature type="transmembrane region" description="Helical" evidence="2">
    <location>
        <begin position="66"/>
        <end position="83"/>
    </location>
</feature>
<feature type="compositionally biased region" description="Basic and acidic residues" evidence="1">
    <location>
        <begin position="180"/>
        <end position="190"/>
    </location>
</feature>
<sequence>MAIYRARHGHPHFDWEAFYPLRTILLAQLALSLLCAQCITLTECIKLVRHSLRPGKLFRLELAKMPIWLLWAMVIGLSFINIMEKDEASMTFAIVLLAIHTLGFFVLCLPIPYAALMYIRDRRGYYGERKSSGWGYENGLFVEPEDPADDDGDEDTPEETDQDDADGEDADDESEEAETDEKAQPGKAKGEQTTTDVSKPKNT</sequence>
<dbReference type="Proteomes" id="UP000809789">
    <property type="component" value="Unassembled WGS sequence"/>
</dbReference>
<evidence type="ECO:0000313" key="4">
    <source>
        <dbReference type="Proteomes" id="UP000809789"/>
    </source>
</evidence>
<feature type="region of interest" description="Disordered" evidence="1">
    <location>
        <begin position="137"/>
        <end position="203"/>
    </location>
</feature>
<dbReference type="EMBL" id="JAESVG020000008">
    <property type="protein sequence ID" value="KAG8625150.1"/>
    <property type="molecule type" value="Genomic_DNA"/>
</dbReference>
<gene>
    <name evidence="3" type="ORF">KVT40_006901</name>
</gene>
<proteinExistence type="predicted"/>
<organism evidence="3 4">
    <name type="scientific">Elsinoe batatas</name>
    <dbReference type="NCBI Taxonomy" id="2601811"/>
    <lineage>
        <taxon>Eukaryota</taxon>
        <taxon>Fungi</taxon>
        <taxon>Dikarya</taxon>
        <taxon>Ascomycota</taxon>
        <taxon>Pezizomycotina</taxon>
        <taxon>Dothideomycetes</taxon>
        <taxon>Dothideomycetidae</taxon>
        <taxon>Myriangiales</taxon>
        <taxon>Elsinoaceae</taxon>
        <taxon>Elsinoe</taxon>
    </lineage>
</organism>
<accession>A0A8K0L0C9</accession>
<protein>
    <submittedName>
        <fullName evidence="3">Uncharacterized protein</fullName>
    </submittedName>
</protein>
<feature type="compositionally biased region" description="Acidic residues" evidence="1">
    <location>
        <begin position="143"/>
        <end position="179"/>
    </location>
</feature>
<dbReference type="OrthoDB" id="3938916at2759"/>
<feature type="transmembrane region" description="Helical" evidence="2">
    <location>
        <begin position="89"/>
        <end position="119"/>
    </location>
</feature>
<keyword evidence="2" id="KW-0472">Membrane</keyword>